<name>A0A6H5IUZ6_9HYME</name>
<dbReference type="Pfam" id="PF00023">
    <property type="entry name" value="Ank"/>
    <property type="match status" value="2"/>
</dbReference>
<dbReference type="EMBL" id="CADCXV010000977">
    <property type="protein sequence ID" value="CAB0039719.1"/>
    <property type="molecule type" value="Genomic_DNA"/>
</dbReference>
<dbReference type="PANTHER" id="PTHR24123">
    <property type="entry name" value="ANKYRIN REPEAT-CONTAINING"/>
    <property type="match status" value="1"/>
</dbReference>
<dbReference type="AlphaFoldDB" id="A0A6H5IUZ6"/>
<feature type="repeat" description="ANK" evidence="3">
    <location>
        <begin position="716"/>
        <end position="758"/>
    </location>
</feature>
<evidence type="ECO:0000313" key="4">
    <source>
        <dbReference type="EMBL" id="CAB0039719.1"/>
    </source>
</evidence>
<dbReference type="PROSITE" id="PS50088">
    <property type="entry name" value="ANK_REPEAT"/>
    <property type="match status" value="8"/>
</dbReference>
<dbReference type="SMART" id="SM00248">
    <property type="entry name" value="ANK"/>
    <property type="match status" value="16"/>
</dbReference>
<protein>
    <submittedName>
        <fullName evidence="4">Uncharacterized protein</fullName>
    </submittedName>
</protein>
<gene>
    <name evidence="4" type="ORF">TBRA_LOCUS11457</name>
</gene>
<evidence type="ECO:0000313" key="5">
    <source>
        <dbReference type="Proteomes" id="UP000479190"/>
    </source>
</evidence>
<organism evidence="4 5">
    <name type="scientific">Trichogramma brassicae</name>
    <dbReference type="NCBI Taxonomy" id="86971"/>
    <lineage>
        <taxon>Eukaryota</taxon>
        <taxon>Metazoa</taxon>
        <taxon>Ecdysozoa</taxon>
        <taxon>Arthropoda</taxon>
        <taxon>Hexapoda</taxon>
        <taxon>Insecta</taxon>
        <taxon>Pterygota</taxon>
        <taxon>Neoptera</taxon>
        <taxon>Endopterygota</taxon>
        <taxon>Hymenoptera</taxon>
        <taxon>Apocrita</taxon>
        <taxon>Proctotrupomorpha</taxon>
        <taxon>Chalcidoidea</taxon>
        <taxon>Trichogrammatidae</taxon>
        <taxon>Trichogramma</taxon>
    </lineage>
</organism>
<dbReference type="SUPFAM" id="SSF48403">
    <property type="entry name" value="Ankyrin repeat"/>
    <property type="match status" value="2"/>
</dbReference>
<dbReference type="InterPro" id="IPR002110">
    <property type="entry name" value="Ankyrin_rpt"/>
</dbReference>
<feature type="repeat" description="ANK" evidence="3">
    <location>
        <begin position="369"/>
        <end position="401"/>
    </location>
</feature>
<dbReference type="InterPro" id="IPR051165">
    <property type="entry name" value="Multifunctional_ANK_Repeat"/>
</dbReference>
<evidence type="ECO:0000256" key="2">
    <source>
        <dbReference type="ARBA" id="ARBA00023043"/>
    </source>
</evidence>
<proteinExistence type="predicted"/>
<keyword evidence="1" id="KW-0677">Repeat</keyword>
<accession>A0A6H5IUZ6</accession>
<dbReference type="Pfam" id="PF12796">
    <property type="entry name" value="Ank_2"/>
    <property type="match status" value="4"/>
</dbReference>
<feature type="repeat" description="ANK" evidence="3">
    <location>
        <begin position="477"/>
        <end position="509"/>
    </location>
</feature>
<feature type="repeat" description="ANK" evidence="3">
    <location>
        <begin position="261"/>
        <end position="293"/>
    </location>
</feature>
<evidence type="ECO:0000256" key="1">
    <source>
        <dbReference type="ARBA" id="ARBA00022737"/>
    </source>
</evidence>
<dbReference type="Proteomes" id="UP000479190">
    <property type="component" value="Unassembled WGS sequence"/>
</dbReference>
<dbReference type="Pfam" id="PF13857">
    <property type="entry name" value="Ank_5"/>
    <property type="match status" value="1"/>
</dbReference>
<dbReference type="PRINTS" id="PR01415">
    <property type="entry name" value="ANKYRIN"/>
</dbReference>
<sequence length="1151" mass="132762">METQLDEVLFERKMLRGLSGEGRVYKQAGHACTRPYYILRLQHMLDLQQHANCSLGMLKRAGGSVYENSILIEVYRVNVRYVSTNLNKSIQKGELQDVRDILDVSGVPPQDDTWEDYHILNEALRYGHKEIANLLIRRGCKRINITDEDFADNTPLHHAVDTYDLELVQQLVSMGAWLDAENKKMETPIHRAGKHYLIRHEAELCKYLLGLHLETASSNLQDRNGFSYFHVASACGDNDSINTYLDCNVDVNQKIRSGKRKGYTPLHLAVMYNRLETVRLLLDNGASVELQNAVDNSTPLHMAFERQNKKITEELISRLDKNCSNLTNKRGISHFFIACTTNYTEIVQHFINDGAEICSYIDYADSIYNGYTPLHFSAEYGSIETTKLLLDTDAQCLFMDTAPMAPLHLAFRYGHNDIIDLLLKMYNTVYQCKSSRNTFDISHLHISCYRNNIENVKTLLKFNQALLQQRFWENSFVGYTPLHVAVEQQNIETIELLIEDWAEIDARDSFGSTPLHLVCQGSQVGIKMLQRTLLKLIKAGDFDKVIDAIISASKQWKIMKLLMSSKNKNVNLMDNFGRTPLMETYNNKNNSVILSLYNNLDTRPMDKKRKKLGEIISLLNIRHKLLVQCLVDHGAALNQQDASGQTVLHYLARKNKNFMKIEKDLLKMFIAKGADVNLADSTGHTPLYYAVWNGHKAIVDILLRHKADVNWPESKYMRSPLHAAVIAARSTQHKNVDDYVAIIESLIEHGADVYARTNKGLTGLHLALLREGKDRGYFRPEPSTLNYRDRGSLARRIYRYFDVNVRDYQGMTALHYACLDQDVFMVPALLDAGADLNALDHEGRTPLTMCLDMKERLCIHYFFVNHVKKLERISVPLIDKNLQAYLELQNSQYKKFCLVKLQSILDVCDFHYVTDDECNKEIEKIMSVRIDDFARLYDLIFMSSNQLVRYMENDTLRQIWSDKNLTKNYPLYGYLLKLQHTKGKERLQLVKCVGPYLIKLIGAELPKNCYDTIIYHLSDESLLYLYDCKESQVAENWMVAGYRHIHPTFPFYFRGLSFYTFTPTRIDLPQMPVKYDDCEFHHLVEQSSWCIEALREAHPLYTRRGYVPIIASNFVTRKTCCAFTPPRAELTPRKSSYQSWQFIALSAFKNL</sequence>
<reference evidence="4 5" key="1">
    <citation type="submission" date="2020-02" db="EMBL/GenBank/DDBJ databases">
        <authorList>
            <person name="Ferguson B K."/>
        </authorList>
    </citation>
    <scope>NUCLEOTIDE SEQUENCE [LARGE SCALE GENOMIC DNA]</scope>
</reference>
<feature type="repeat" description="ANK" evidence="3">
    <location>
        <begin position="643"/>
        <end position="681"/>
    </location>
</feature>
<feature type="repeat" description="ANK" evidence="3">
    <location>
        <begin position="682"/>
        <end position="714"/>
    </location>
</feature>
<dbReference type="Gene3D" id="1.25.40.20">
    <property type="entry name" value="Ankyrin repeat-containing domain"/>
    <property type="match status" value="6"/>
</dbReference>
<evidence type="ECO:0000256" key="3">
    <source>
        <dbReference type="PROSITE-ProRule" id="PRU00023"/>
    </source>
</evidence>
<dbReference type="OrthoDB" id="8193571at2759"/>
<feature type="repeat" description="ANK" evidence="3">
    <location>
        <begin position="809"/>
        <end position="841"/>
    </location>
</feature>
<dbReference type="PANTHER" id="PTHR24123:SF33">
    <property type="entry name" value="PROTEIN HOS4"/>
    <property type="match status" value="1"/>
</dbReference>
<feature type="repeat" description="ANK" evidence="3">
    <location>
        <begin position="151"/>
        <end position="183"/>
    </location>
</feature>
<keyword evidence="2 3" id="KW-0040">ANK repeat</keyword>
<keyword evidence="5" id="KW-1185">Reference proteome</keyword>
<dbReference type="InterPro" id="IPR036770">
    <property type="entry name" value="Ankyrin_rpt-contain_sf"/>
</dbReference>
<dbReference type="PROSITE" id="PS50297">
    <property type="entry name" value="ANK_REP_REGION"/>
    <property type="match status" value="6"/>
</dbReference>